<dbReference type="EMBL" id="SORL01000007">
    <property type="protein sequence ID" value="TDY63781.1"/>
    <property type="molecule type" value="Genomic_DNA"/>
</dbReference>
<feature type="transmembrane region" description="Helical" evidence="1">
    <location>
        <begin position="391"/>
        <end position="412"/>
    </location>
</feature>
<evidence type="ECO:0008006" key="5">
    <source>
        <dbReference type="Google" id="ProtNLM"/>
    </source>
</evidence>
<accession>A0A4V3HH43</accession>
<evidence type="ECO:0000313" key="4">
    <source>
        <dbReference type="Proteomes" id="UP000294824"/>
    </source>
</evidence>
<keyword evidence="2" id="KW-0732">Signal</keyword>
<evidence type="ECO:0000256" key="1">
    <source>
        <dbReference type="SAM" id="Phobius"/>
    </source>
</evidence>
<dbReference type="Proteomes" id="UP000294824">
    <property type="component" value="Unassembled WGS sequence"/>
</dbReference>
<comment type="caution">
    <text evidence="3">The sequence shown here is derived from an EMBL/GenBank/DDBJ whole genome shotgun (WGS) entry which is preliminary data.</text>
</comment>
<keyword evidence="1" id="KW-0812">Transmembrane</keyword>
<protein>
    <recommendedName>
        <fullName evidence="5">DUF3999 family protein</fullName>
    </recommendedName>
</protein>
<keyword evidence="1" id="KW-1133">Transmembrane helix</keyword>
<name>A0A4V3HH43_9FLAO</name>
<gene>
    <name evidence="3" type="ORF">DFQ06_0675</name>
</gene>
<evidence type="ECO:0000313" key="3">
    <source>
        <dbReference type="EMBL" id="TDY63781.1"/>
    </source>
</evidence>
<evidence type="ECO:0000256" key="2">
    <source>
        <dbReference type="SAM" id="SignalP"/>
    </source>
</evidence>
<proteinExistence type="predicted"/>
<reference evidence="3 4" key="1">
    <citation type="submission" date="2019-03" db="EMBL/GenBank/DDBJ databases">
        <title>Genomic Encyclopedia of Type Strains, Phase III (KMG-III): the genomes of soil and plant-associated and newly described type strains.</title>
        <authorList>
            <person name="Whitman W."/>
        </authorList>
    </citation>
    <scope>NUCLEOTIDE SEQUENCE [LARGE SCALE GENOMIC DNA]</scope>
    <source>
        <strain evidence="3 4">CECT 8301</strain>
    </source>
</reference>
<sequence length="420" mass="47895">MMRKQQKMKTSIKLLLMFCVTLAFGQKHAVEGEIKPVTEAGLHYIPVPYNFRTHATANLRDLRILDPKGNQVPYFLKSVTAFKTTQVSDFTEFVIASTSQETDSSSTYIFENPDKSIKQAVFLIANYQGSKNYKLEGSNNKTKWFGIVNNGQLDNLSHPEDTQVYKVINFPLGAYRYLKVVFNDKHSLPINLLKIGKVSAEKETISPIKMDDIPVKTISFSEENKKTQVHITFERPEVIHQMKLNITGPALYSRNATLYALRSREEKRNIETYRKVISSFSLRSDKDLVFDIPPMVEGELYLEIENKDNPKLQISSIEFMQKPVYMVADLKPQTTYKVTAGNKVLNFPDYDISEVANTLKKTLPLATITSLKTIEPAKEAVTQTSFWQQPWFMWCCIGVAGLFIGIYASNLIKDLNKKQV</sequence>
<feature type="chain" id="PRO_5020903894" description="DUF3999 family protein" evidence="2">
    <location>
        <begin position="30"/>
        <end position="420"/>
    </location>
</feature>
<organism evidence="3 4">
    <name type="scientific">Algibacter lectus</name>
    <dbReference type="NCBI Taxonomy" id="221126"/>
    <lineage>
        <taxon>Bacteria</taxon>
        <taxon>Pseudomonadati</taxon>
        <taxon>Bacteroidota</taxon>
        <taxon>Flavobacteriia</taxon>
        <taxon>Flavobacteriales</taxon>
        <taxon>Flavobacteriaceae</taxon>
        <taxon>Algibacter</taxon>
    </lineage>
</organism>
<keyword evidence="1" id="KW-0472">Membrane</keyword>
<feature type="signal peptide" evidence="2">
    <location>
        <begin position="1"/>
        <end position="29"/>
    </location>
</feature>
<keyword evidence="4" id="KW-1185">Reference proteome</keyword>
<dbReference type="AlphaFoldDB" id="A0A4V3HH43"/>